<name>A0A4S9C6D4_AURPU</name>
<gene>
    <name evidence="3" type="ORF">D6D13_09104</name>
</gene>
<accession>A0A4S9C6D4</accession>
<feature type="region of interest" description="Disordered" evidence="1">
    <location>
        <begin position="1"/>
        <end position="63"/>
    </location>
</feature>
<feature type="compositionally biased region" description="Low complexity" evidence="1">
    <location>
        <begin position="41"/>
        <end position="63"/>
    </location>
</feature>
<evidence type="ECO:0000313" key="3">
    <source>
        <dbReference type="EMBL" id="THX01117.1"/>
    </source>
</evidence>
<sequence length="935" mass="104527">MPPKRAATKRQYSAIDIDSDADSSASESTSRAAPKRKAPVKKTASTTSTTNPTPAKKATATKSPTVAKTYKDAIKALETALKSLDAKVRKMSPNSRAITTDTYADMASKHLKAVNALEKMEGGLVYAFNMAMAVADASHTDCDTTPKMGGFGDSEGPFGERDGILVSLIEGRNEEAPAKRQEGLPTVRKRWTRADGDVGEFKTGRPNKQQYEQLQRQKLAWENERREEKRERRESVDDWVTVALQDLKEERDYLAEYGVEKYFPKSNLQHLLRRSDIPNIDPNILLVRIKVFIDTPDLVGCSLGNLVTDDEQSLTDTIAFYKAFMLSVSWEQLKIDYALPVSFVQLEVGESIFLPETESRFERIWSMSAKSLAVGMKADLKPILLTSTDITLRTERDEALSHAAILESQICALEAQSEKEQSPGQSTALKMKYSESPSRRKDTKKELDESRNSVNKIQTFIDRKGLTVATTIESLPSEVLVMIAKNLDHKDLAPCRLASKSLSEAANNRFAKVFFSRRFHVASSYSVKALVDITAHPFFGKHVTVVIMDGVRMTKHRSRGGPTLWMESYDEEEEMYNTTPALRDDSEEESASFLDNAFVRSGQCQSLLQKVFENIKGYGNSVEVGVGDCTYDNGVSSFGRKALLNHKALYTYFMAETLGLTLAAAKAAKCPIQKLRVDIQGEARQDDRQKSVRLEKIVSELLMQNTSSPNKFTISVITDSDWSWIEEDTKQCLIKYDGDEGLLEVKNNRFGREKHSLSRHTNLVENITRLCLPKMTIARLRVQDSDVHSSPYFITDVLGSSIKTLTDIRLEGVTLRDSPRSWKLIMESLASMPSLQKCLLHGLLTAVVINGNYWQLISFPEDEEACLLEGANISDNLQEIGRASAQGKEDLLKDIQEQSVDLLGQELLLMRFEPTAYVHGIKIIVPNIQTQGSEV</sequence>
<organism evidence="3">
    <name type="scientific">Aureobasidium pullulans</name>
    <name type="common">Black yeast</name>
    <name type="synonym">Pullularia pullulans</name>
    <dbReference type="NCBI Taxonomy" id="5580"/>
    <lineage>
        <taxon>Eukaryota</taxon>
        <taxon>Fungi</taxon>
        <taxon>Dikarya</taxon>
        <taxon>Ascomycota</taxon>
        <taxon>Pezizomycotina</taxon>
        <taxon>Dothideomycetes</taxon>
        <taxon>Dothideomycetidae</taxon>
        <taxon>Dothideales</taxon>
        <taxon>Saccotheciaceae</taxon>
        <taxon>Aureobasidium</taxon>
    </lineage>
</organism>
<dbReference type="InterPro" id="IPR036047">
    <property type="entry name" value="F-box-like_dom_sf"/>
</dbReference>
<dbReference type="SUPFAM" id="SSF81383">
    <property type="entry name" value="F-box domain"/>
    <property type="match status" value="1"/>
</dbReference>
<feature type="domain" description="F-box" evidence="2">
    <location>
        <begin position="469"/>
        <end position="518"/>
    </location>
</feature>
<reference evidence="3" key="1">
    <citation type="submission" date="2018-10" db="EMBL/GenBank/DDBJ databases">
        <title>Fifty Aureobasidium pullulans genomes reveal a recombining polyextremotolerant generalist.</title>
        <authorList>
            <person name="Gostincar C."/>
            <person name="Turk M."/>
            <person name="Zajc J."/>
            <person name="Gunde-Cimerman N."/>
        </authorList>
    </citation>
    <scope>NUCLEOTIDE SEQUENCE [LARGE SCALE GENOMIC DNA]</scope>
    <source>
        <strain evidence="3">EXF-10085</strain>
    </source>
</reference>
<dbReference type="EMBL" id="QZAS01000051">
    <property type="protein sequence ID" value="THX01117.1"/>
    <property type="molecule type" value="Genomic_DNA"/>
</dbReference>
<evidence type="ECO:0000256" key="1">
    <source>
        <dbReference type="SAM" id="MobiDB-lite"/>
    </source>
</evidence>
<dbReference type="AlphaFoldDB" id="A0A4S9C6D4"/>
<feature type="region of interest" description="Disordered" evidence="1">
    <location>
        <begin position="416"/>
        <end position="450"/>
    </location>
</feature>
<feature type="compositionally biased region" description="Low complexity" evidence="1">
    <location>
        <begin position="22"/>
        <end position="32"/>
    </location>
</feature>
<dbReference type="Pfam" id="PF12937">
    <property type="entry name" value="F-box-like"/>
    <property type="match status" value="1"/>
</dbReference>
<protein>
    <recommendedName>
        <fullName evidence="2">F-box domain-containing protein</fullName>
    </recommendedName>
</protein>
<feature type="compositionally biased region" description="Basic and acidic residues" evidence="1">
    <location>
        <begin position="437"/>
        <end position="450"/>
    </location>
</feature>
<dbReference type="InterPro" id="IPR001810">
    <property type="entry name" value="F-box_dom"/>
</dbReference>
<evidence type="ECO:0000259" key="2">
    <source>
        <dbReference type="PROSITE" id="PS50181"/>
    </source>
</evidence>
<dbReference type="CDD" id="cd09917">
    <property type="entry name" value="F-box_SF"/>
    <property type="match status" value="1"/>
</dbReference>
<dbReference type="PROSITE" id="PS50181">
    <property type="entry name" value="FBOX"/>
    <property type="match status" value="1"/>
</dbReference>
<comment type="caution">
    <text evidence="3">The sequence shown here is derived from an EMBL/GenBank/DDBJ whole genome shotgun (WGS) entry which is preliminary data.</text>
</comment>
<proteinExistence type="predicted"/>